<dbReference type="EMBL" id="FXAE01000014">
    <property type="protein sequence ID" value="SMF19920.1"/>
    <property type="molecule type" value="Genomic_DNA"/>
</dbReference>
<protein>
    <submittedName>
        <fullName evidence="5">Beta-fructosidases (Levanase/invertase)</fullName>
    </submittedName>
</protein>
<keyword evidence="2" id="KW-0378">Hydrolase</keyword>
<dbReference type="InterPro" id="IPR018053">
    <property type="entry name" value="Glyco_hydro_32_AS"/>
</dbReference>
<comment type="caution">
    <text evidence="5">The sequence shown here is derived from an EMBL/GenBank/DDBJ whole genome shotgun (WGS) entry which is preliminary data.</text>
</comment>
<feature type="domain" description="Glycosyl hydrolase family 32 N-terminal" evidence="4">
    <location>
        <begin position="9"/>
        <end position="29"/>
    </location>
</feature>
<organism evidence="5 6">
    <name type="scientific">Paenibacillus barengoltzii J12</name>
    <dbReference type="NCBI Taxonomy" id="935846"/>
    <lineage>
        <taxon>Bacteria</taxon>
        <taxon>Bacillati</taxon>
        <taxon>Bacillota</taxon>
        <taxon>Bacilli</taxon>
        <taxon>Bacillales</taxon>
        <taxon>Paenibacillaceae</taxon>
        <taxon>Paenibacillus</taxon>
    </lineage>
</organism>
<evidence type="ECO:0000313" key="6">
    <source>
        <dbReference type="Proteomes" id="UP000192939"/>
    </source>
</evidence>
<evidence type="ECO:0000256" key="1">
    <source>
        <dbReference type="ARBA" id="ARBA00009902"/>
    </source>
</evidence>
<dbReference type="SUPFAM" id="SSF75005">
    <property type="entry name" value="Arabinanase/levansucrase/invertase"/>
    <property type="match status" value="1"/>
</dbReference>
<dbReference type="InterPro" id="IPR013148">
    <property type="entry name" value="Glyco_hydro_32_N"/>
</dbReference>
<evidence type="ECO:0000259" key="4">
    <source>
        <dbReference type="Pfam" id="PF00251"/>
    </source>
</evidence>
<dbReference type="Pfam" id="PF00251">
    <property type="entry name" value="Glyco_hydro_32N"/>
    <property type="match status" value="1"/>
</dbReference>
<evidence type="ECO:0000256" key="2">
    <source>
        <dbReference type="ARBA" id="ARBA00022801"/>
    </source>
</evidence>
<reference evidence="5 6" key="1">
    <citation type="submission" date="2017-04" db="EMBL/GenBank/DDBJ databases">
        <authorList>
            <person name="Varghese N."/>
            <person name="Submissions S."/>
        </authorList>
    </citation>
    <scope>NUCLEOTIDE SEQUENCE [LARGE SCALE GENOMIC DNA]</scope>
    <source>
        <strain evidence="5 6">J12</strain>
    </source>
</reference>
<dbReference type="InterPro" id="IPR023296">
    <property type="entry name" value="Glyco_hydro_beta-prop_sf"/>
</dbReference>
<proteinExistence type="inferred from homology"/>
<keyword evidence="6" id="KW-1185">Reference proteome</keyword>
<gene>
    <name evidence="5" type="ORF">SAMN02744124_01803</name>
</gene>
<accession>A0ABY1LWI2</accession>
<evidence type="ECO:0000313" key="5">
    <source>
        <dbReference type="EMBL" id="SMF19920.1"/>
    </source>
</evidence>
<dbReference type="RefSeq" id="WP_016313919.1">
    <property type="nucleotide sequence ID" value="NZ_FXAE01000014.1"/>
</dbReference>
<comment type="similarity">
    <text evidence="1">Belongs to the glycosyl hydrolase 32 family.</text>
</comment>
<sequence>MTVGKPIYHFTPPANWMNDPNGLIYYEGVIRERKACGSVPTQRLPTA</sequence>
<dbReference type="Gene3D" id="2.115.10.20">
    <property type="entry name" value="Glycosyl hydrolase domain, family 43"/>
    <property type="match status" value="1"/>
</dbReference>
<keyword evidence="3" id="KW-0326">Glycosidase</keyword>
<dbReference type="GeneID" id="303116060"/>
<dbReference type="PROSITE" id="PS00609">
    <property type="entry name" value="GLYCOSYL_HYDROL_F32"/>
    <property type="match status" value="1"/>
</dbReference>
<name>A0ABY1LWI2_9BACL</name>
<dbReference type="Proteomes" id="UP000192939">
    <property type="component" value="Unassembled WGS sequence"/>
</dbReference>
<evidence type="ECO:0000256" key="3">
    <source>
        <dbReference type="ARBA" id="ARBA00023295"/>
    </source>
</evidence>